<keyword evidence="1" id="KW-1133">Transmembrane helix</keyword>
<accession>A0A7C3SN42</accession>
<comment type="caution">
    <text evidence="2">The sequence shown here is derived from an EMBL/GenBank/DDBJ whole genome shotgun (WGS) entry which is preliminary data.</text>
</comment>
<organism evidence="2">
    <name type="scientific">Dictyoglomus turgidum</name>
    <dbReference type="NCBI Taxonomy" id="513050"/>
    <lineage>
        <taxon>Bacteria</taxon>
        <taxon>Pseudomonadati</taxon>
        <taxon>Dictyoglomota</taxon>
        <taxon>Dictyoglomia</taxon>
        <taxon>Dictyoglomales</taxon>
        <taxon>Dictyoglomaceae</taxon>
        <taxon>Dictyoglomus</taxon>
    </lineage>
</organism>
<evidence type="ECO:0000313" key="2">
    <source>
        <dbReference type="EMBL" id="HGB30817.1"/>
    </source>
</evidence>
<dbReference type="Pfam" id="PF07963">
    <property type="entry name" value="N_methyl"/>
    <property type="match status" value="1"/>
</dbReference>
<proteinExistence type="predicted"/>
<dbReference type="Gene3D" id="3.30.700.10">
    <property type="entry name" value="Glycoprotein, Type 4 Pilin"/>
    <property type="match status" value="1"/>
</dbReference>
<dbReference type="EMBL" id="DTGA01000067">
    <property type="protein sequence ID" value="HGB30817.1"/>
    <property type="molecule type" value="Genomic_DNA"/>
</dbReference>
<dbReference type="NCBIfam" id="TIGR02532">
    <property type="entry name" value="IV_pilin_GFxxxE"/>
    <property type="match status" value="1"/>
</dbReference>
<dbReference type="AlphaFoldDB" id="A0A7C3SN42"/>
<name>A0A7C3SN42_9BACT</name>
<dbReference type="SUPFAM" id="SSF54523">
    <property type="entry name" value="Pili subunits"/>
    <property type="match status" value="1"/>
</dbReference>
<keyword evidence="1" id="KW-0472">Membrane</keyword>
<keyword evidence="1" id="KW-0812">Transmembrane</keyword>
<dbReference type="InterPro" id="IPR045584">
    <property type="entry name" value="Pilin-like"/>
</dbReference>
<evidence type="ECO:0000256" key="1">
    <source>
        <dbReference type="SAM" id="Phobius"/>
    </source>
</evidence>
<gene>
    <name evidence="2" type="ORF">ENV35_02930</name>
</gene>
<protein>
    <submittedName>
        <fullName evidence="2">Prepilin-type N-terminal cleavage/methylation domain-containing protein</fullName>
    </submittedName>
</protein>
<dbReference type="InterPro" id="IPR012902">
    <property type="entry name" value="N_methyl_site"/>
</dbReference>
<reference evidence="2" key="1">
    <citation type="journal article" date="2020" name="mSystems">
        <title>Genome- and Community-Level Interaction Insights into Carbon Utilization and Element Cycling Functions of Hydrothermarchaeota in Hydrothermal Sediment.</title>
        <authorList>
            <person name="Zhou Z."/>
            <person name="Liu Y."/>
            <person name="Xu W."/>
            <person name="Pan J."/>
            <person name="Luo Z.H."/>
            <person name="Li M."/>
        </authorList>
    </citation>
    <scope>NUCLEOTIDE SEQUENCE [LARGE SCALE GENOMIC DNA]</scope>
    <source>
        <strain evidence="2">SpSt-751</strain>
    </source>
</reference>
<sequence length="159" mass="18216">MINLNGYTLIELLITILIIGILSYMSYHITVASLDNAHLNNCAIEILKELVELRDSAYSCDEGTPNILFFFPSIDKIVLKCYDKKSNFYKITKTIDLRDKNIDLISSVFGVNEYVYFNRLGIPSSGGTIVIRYKNMRKYIVVTPATGRIYISDKKPEEW</sequence>
<feature type="transmembrane region" description="Helical" evidence="1">
    <location>
        <begin position="6"/>
        <end position="27"/>
    </location>
</feature>